<gene>
    <name evidence="2" type="ORF">CKAN_02228000</name>
</gene>
<feature type="compositionally biased region" description="Basic and acidic residues" evidence="1">
    <location>
        <begin position="1"/>
        <end position="11"/>
    </location>
</feature>
<protein>
    <submittedName>
        <fullName evidence="2">Uncharacterized protein</fullName>
    </submittedName>
</protein>
<evidence type="ECO:0000313" key="3">
    <source>
        <dbReference type="Proteomes" id="UP000283530"/>
    </source>
</evidence>
<comment type="caution">
    <text evidence="2">The sequence shown here is derived from an EMBL/GenBank/DDBJ whole genome shotgun (WGS) entry which is preliminary data.</text>
</comment>
<accession>A0A443PQJ6</accession>
<sequence>MKERKIKERCPSKSSPNILDSSPVLSPTKTLIRVSRSSSPISNHQCGFCRDFVTSSSILGNSRDFSEQIQY</sequence>
<proteinExistence type="predicted"/>
<keyword evidence="3" id="KW-1185">Reference proteome</keyword>
<name>A0A443PQJ6_9MAGN</name>
<dbReference type="Proteomes" id="UP000283530">
    <property type="component" value="Unassembled WGS sequence"/>
</dbReference>
<dbReference type="EMBL" id="QPKB01000009">
    <property type="protein sequence ID" value="RWR93048.1"/>
    <property type="molecule type" value="Genomic_DNA"/>
</dbReference>
<feature type="region of interest" description="Disordered" evidence="1">
    <location>
        <begin position="1"/>
        <end position="24"/>
    </location>
</feature>
<reference evidence="2 3" key="1">
    <citation type="journal article" date="2019" name="Nat. Plants">
        <title>Stout camphor tree genome fills gaps in understanding of flowering plant genome evolution.</title>
        <authorList>
            <person name="Chaw S.M."/>
            <person name="Liu Y.C."/>
            <person name="Wu Y.W."/>
            <person name="Wang H.Y."/>
            <person name="Lin C.I."/>
            <person name="Wu C.S."/>
            <person name="Ke H.M."/>
            <person name="Chang L.Y."/>
            <person name="Hsu C.Y."/>
            <person name="Yang H.T."/>
            <person name="Sudianto E."/>
            <person name="Hsu M.H."/>
            <person name="Wu K.P."/>
            <person name="Wang L.N."/>
            <person name="Leebens-Mack J.H."/>
            <person name="Tsai I.J."/>
        </authorList>
    </citation>
    <scope>NUCLEOTIDE SEQUENCE [LARGE SCALE GENOMIC DNA]</scope>
    <source>
        <strain evidence="3">cv. Chaw 1501</strain>
        <tissue evidence="2">Young leaves</tissue>
    </source>
</reference>
<evidence type="ECO:0000256" key="1">
    <source>
        <dbReference type="SAM" id="MobiDB-lite"/>
    </source>
</evidence>
<evidence type="ECO:0000313" key="2">
    <source>
        <dbReference type="EMBL" id="RWR93048.1"/>
    </source>
</evidence>
<organism evidence="2 3">
    <name type="scientific">Cinnamomum micranthum f. kanehirae</name>
    <dbReference type="NCBI Taxonomy" id="337451"/>
    <lineage>
        <taxon>Eukaryota</taxon>
        <taxon>Viridiplantae</taxon>
        <taxon>Streptophyta</taxon>
        <taxon>Embryophyta</taxon>
        <taxon>Tracheophyta</taxon>
        <taxon>Spermatophyta</taxon>
        <taxon>Magnoliopsida</taxon>
        <taxon>Magnoliidae</taxon>
        <taxon>Laurales</taxon>
        <taxon>Lauraceae</taxon>
        <taxon>Cinnamomum</taxon>
    </lineage>
</organism>
<feature type="compositionally biased region" description="Polar residues" evidence="1">
    <location>
        <begin position="12"/>
        <end position="24"/>
    </location>
</feature>
<dbReference type="AlphaFoldDB" id="A0A443PQJ6"/>